<evidence type="ECO:0000313" key="3">
    <source>
        <dbReference type="Proteomes" id="UP000249619"/>
    </source>
</evidence>
<keyword evidence="3" id="KW-1185">Reference proteome</keyword>
<feature type="compositionally biased region" description="Low complexity" evidence="1">
    <location>
        <begin position="291"/>
        <end position="310"/>
    </location>
</feature>
<name>A0A364NF72_STELY</name>
<dbReference type="AlphaFoldDB" id="A0A364NF72"/>
<accession>A0A364NF72</accession>
<dbReference type="Proteomes" id="UP000249619">
    <property type="component" value="Unassembled WGS sequence"/>
</dbReference>
<feature type="region of interest" description="Disordered" evidence="1">
    <location>
        <begin position="264"/>
        <end position="433"/>
    </location>
</feature>
<evidence type="ECO:0000313" key="2">
    <source>
        <dbReference type="EMBL" id="RAR15912.1"/>
    </source>
</evidence>
<gene>
    <name evidence="2" type="ORF">DDE83_000709</name>
</gene>
<comment type="caution">
    <text evidence="2">The sequence shown here is derived from an EMBL/GenBank/DDBJ whole genome shotgun (WGS) entry which is preliminary data.</text>
</comment>
<proteinExistence type="predicted"/>
<evidence type="ECO:0000256" key="1">
    <source>
        <dbReference type="SAM" id="MobiDB-lite"/>
    </source>
</evidence>
<organism evidence="2 3">
    <name type="scientific">Stemphylium lycopersici</name>
    <name type="common">Tomato gray leaf spot disease fungus</name>
    <name type="synonym">Thyrospora lycopersici</name>
    <dbReference type="NCBI Taxonomy" id="183478"/>
    <lineage>
        <taxon>Eukaryota</taxon>
        <taxon>Fungi</taxon>
        <taxon>Dikarya</taxon>
        <taxon>Ascomycota</taxon>
        <taxon>Pezizomycotina</taxon>
        <taxon>Dothideomycetes</taxon>
        <taxon>Pleosporomycetidae</taxon>
        <taxon>Pleosporales</taxon>
        <taxon>Pleosporineae</taxon>
        <taxon>Pleosporaceae</taxon>
        <taxon>Stemphylium</taxon>
    </lineage>
</organism>
<dbReference type="EMBL" id="QGDH01000007">
    <property type="protein sequence ID" value="RAR15912.1"/>
    <property type="molecule type" value="Genomic_DNA"/>
</dbReference>
<feature type="compositionally biased region" description="Polar residues" evidence="1">
    <location>
        <begin position="379"/>
        <end position="417"/>
    </location>
</feature>
<reference evidence="3" key="1">
    <citation type="submission" date="2018-05" db="EMBL/GenBank/DDBJ databases">
        <title>Draft genome sequence of Stemphylium lycopersici strain CIDEFI 213.</title>
        <authorList>
            <person name="Medina R."/>
            <person name="Franco M.E.E."/>
            <person name="Lucentini C.G."/>
            <person name="Saparrat M.C.N."/>
            <person name="Balatti P.A."/>
        </authorList>
    </citation>
    <scope>NUCLEOTIDE SEQUENCE [LARGE SCALE GENOMIC DNA]</scope>
    <source>
        <strain evidence="3">CIDEFI 213</strain>
    </source>
</reference>
<feature type="region of interest" description="Disordered" evidence="1">
    <location>
        <begin position="128"/>
        <end position="169"/>
    </location>
</feature>
<sequence>MATLAANDQENAVRHLQAGAAGKSLNAGFKGFNNAKTPGAKPPKTPFKIPLNDENAVTKGGKSVLQTKGKGNDLFTGKKGGKADENAFVTPAGTTSDDVTKCMRWRLTDSGPRTRAPLGMKTTNAKSRAFATPAPLSSAKNQQLSPRLRRPKVKVHQPEVAHESEDDVPEVEYMPPKEIPLEDDMDDYLPKNWSIPKISNQDMVRGIWQAYHNPIEDDGRTREQRKFEEEVQQGRKQRDAQFEKVFASQMAKDDAEMREYYGIDEPKKTAPTPAPTVSALRKAPTGPSTMRARSAAAALSPPLKPSYAAPTAAAKSRLPTGLVSGRKGAKTPTEPIASRHASATAASKSTIGYAQGRAGRVAPAARKPLSNVTKPAPFSATSRPLSSIHNRSASTNTTTVRSRGPISRSSSTATEATLVTPPEDELPRRTAEDVEREMELLLLSRSDDEDEDVWANSFNAQLHAEDPLEEDDDNFQFQLPEGF</sequence>
<protein>
    <submittedName>
        <fullName evidence="2">Uncharacterized protein</fullName>
    </submittedName>
</protein>
<feature type="region of interest" description="Disordered" evidence="1">
    <location>
        <begin position="32"/>
        <end position="55"/>
    </location>
</feature>